<evidence type="ECO:0000313" key="12">
    <source>
        <dbReference type="EMBL" id="PNF27494.1"/>
    </source>
</evidence>
<accession>A0A2J7QFX4</accession>
<keyword evidence="6 11" id="KW-0472">Membrane</keyword>
<organism evidence="12 13">
    <name type="scientific">Cryptotermes secundus</name>
    <dbReference type="NCBI Taxonomy" id="105785"/>
    <lineage>
        <taxon>Eukaryota</taxon>
        <taxon>Metazoa</taxon>
        <taxon>Ecdysozoa</taxon>
        <taxon>Arthropoda</taxon>
        <taxon>Hexapoda</taxon>
        <taxon>Insecta</taxon>
        <taxon>Pterygota</taxon>
        <taxon>Neoptera</taxon>
        <taxon>Polyneoptera</taxon>
        <taxon>Dictyoptera</taxon>
        <taxon>Blattodea</taxon>
        <taxon>Blattoidea</taxon>
        <taxon>Termitoidae</taxon>
        <taxon>Kalotermitidae</taxon>
        <taxon>Cryptotermitinae</taxon>
        <taxon>Cryptotermes</taxon>
    </lineage>
</organism>
<keyword evidence="7 10" id="KW-1015">Disulfide bond</keyword>
<keyword evidence="3" id="KW-1003">Cell membrane</keyword>
<evidence type="ECO:0008006" key="14">
    <source>
        <dbReference type="Google" id="ProtNLM"/>
    </source>
</evidence>
<evidence type="ECO:0000256" key="6">
    <source>
        <dbReference type="ARBA" id="ARBA00023136"/>
    </source>
</evidence>
<evidence type="ECO:0000256" key="11">
    <source>
        <dbReference type="SAM" id="Phobius"/>
    </source>
</evidence>
<evidence type="ECO:0000256" key="7">
    <source>
        <dbReference type="ARBA" id="ARBA00023157"/>
    </source>
</evidence>
<feature type="disulfide bond" evidence="10">
    <location>
        <begin position="226"/>
        <end position="295"/>
    </location>
</feature>
<proteinExistence type="inferred from homology"/>
<evidence type="ECO:0000256" key="5">
    <source>
        <dbReference type="ARBA" id="ARBA00022989"/>
    </source>
</evidence>
<feature type="disulfide bond" evidence="10">
    <location>
        <begin position="297"/>
        <end position="304"/>
    </location>
</feature>
<keyword evidence="13" id="KW-1185">Reference proteome</keyword>
<keyword evidence="4 11" id="KW-0812">Transmembrane</keyword>
<reference evidence="12 13" key="1">
    <citation type="submission" date="2017-12" db="EMBL/GenBank/DDBJ databases">
        <title>Hemimetabolous genomes reveal molecular basis of termite eusociality.</title>
        <authorList>
            <person name="Harrison M.C."/>
            <person name="Jongepier E."/>
            <person name="Robertson H.M."/>
            <person name="Arning N."/>
            <person name="Bitard-Feildel T."/>
            <person name="Chao H."/>
            <person name="Childers C.P."/>
            <person name="Dinh H."/>
            <person name="Doddapaneni H."/>
            <person name="Dugan S."/>
            <person name="Gowin J."/>
            <person name="Greiner C."/>
            <person name="Han Y."/>
            <person name="Hu H."/>
            <person name="Hughes D.S.T."/>
            <person name="Huylmans A.-K."/>
            <person name="Kemena C."/>
            <person name="Kremer L.P.M."/>
            <person name="Lee S.L."/>
            <person name="Lopez-Ezquerra A."/>
            <person name="Mallet L."/>
            <person name="Monroy-Kuhn J.M."/>
            <person name="Moser A."/>
            <person name="Murali S.C."/>
            <person name="Muzny D.M."/>
            <person name="Otani S."/>
            <person name="Piulachs M.-D."/>
            <person name="Poelchau M."/>
            <person name="Qu J."/>
            <person name="Schaub F."/>
            <person name="Wada-Katsumata A."/>
            <person name="Worley K.C."/>
            <person name="Xie Q."/>
            <person name="Ylla G."/>
            <person name="Poulsen M."/>
            <person name="Gibbs R.A."/>
            <person name="Schal C."/>
            <person name="Richards S."/>
            <person name="Belles X."/>
            <person name="Korb J."/>
            <person name="Bornberg-Bauer E."/>
        </authorList>
    </citation>
    <scope>NUCLEOTIDE SEQUENCE [LARGE SCALE GENOMIC DNA]</scope>
    <source>
        <tissue evidence="12">Whole body</tissue>
    </source>
</reference>
<dbReference type="OrthoDB" id="18585at2759"/>
<keyword evidence="8" id="KW-0675">Receptor</keyword>
<comment type="similarity">
    <text evidence="2">Belongs to the CD36 family.</text>
</comment>
<evidence type="ECO:0000256" key="4">
    <source>
        <dbReference type="ARBA" id="ARBA00022692"/>
    </source>
</evidence>
<dbReference type="InterPro" id="IPR002159">
    <property type="entry name" value="CD36_fam"/>
</dbReference>
<dbReference type="PRINTS" id="PR01609">
    <property type="entry name" value="CD36FAMILY"/>
</dbReference>
<gene>
    <name evidence="12" type="ORF">B7P43_G04284</name>
</gene>
<dbReference type="PANTHER" id="PTHR11923:SF88">
    <property type="entry name" value="DEBRIS BUSTER, ISOFORM D"/>
    <property type="match status" value="1"/>
</dbReference>
<protein>
    <recommendedName>
        <fullName evidence="14">Scavenger receptor class B member 1</fullName>
    </recommendedName>
</protein>
<evidence type="ECO:0000256" key="1">
    <source>
        <dbReference type="ARBA" id="ARBA00004651"/>
    </source>
</evidence>
<feature type="disulfide bond" evidence="10">
    <location>
        <begin position="256"/>
        <end position="315"/>
    </location>
</feature>
<sequence length="463" mass="52558">MGIILSSIPWLDYIILKNLRLVNGSLSYHYWQRPGVIRLTKVYIYNVTNPDGFLNNGEKPKLTEIGPFVYREDMEKVNIKFHDNGTVTFQHNKILQFVPELSLDKNSRVIVPNIPLLTLTTQSNSLPRLVRMTLSIMLRAMGLEPFVNVTAEEFIFGYDDTLVSLAHKFFPKHRRPLSRMGLLLGRNGTLNEVSTIYTGHTAMEEFGYMDKLNGLDHLPYWPDSPCNNIRASEGSFFPPRKYTHSDVVHVYDKDLCRIIPLHFRGMTTKNGIEAGIYTPPEDIFDLPERQPDNKCYCGENDKTCPAKGLQNIAPCQFGAPAYLSFPHFYQADPALLEAVEGLKPEKEKHQTYFLIQPGITELTPSIRHWVYLATTVAEVSAPIFEYGSIVSGILILVGVFIKTYKNVVFTKEALEKGKETLRRGSSFIINGQHRLLIIRDSYSLLNNVNTDPDPDPDDEDDGV</sequence>
<dbReference type="Pfam" id="PF01130">
    <property type="entry name" value="CD36"/>
    <property type="match status" value="1"/>
</dbReference>
<feature type="transmembrane region" description="Helical" evidence="11">
    <location>
        <begin position="383"/>
        <end position="401"/>
    </location>
</feature>
<name>A0A2J7QFX4_9NEOP</name>
<dbReference type="GO" id="GO:0005737">
    <property type="term" value="C:cytoplasm"/>
    <property type="evidence" value="ECO:0007669"/>
    <property type="project" value="TreeGrafter"/>
</dbReference>
<dbReference type="GO" id="GO:0005886">
    <property type="term" value="C:plasma membrane"/>
    <property type="evidence" value="ECO:0007669"/>
    <property type="project" value="UniProtKB-SubCell"/>
</dbReference>
<evidence type="ECO:0000256" key="3">
    <source>
        <dbReference type="ARBA" id="ARBA00022475"/>
    </source>
</evidence>
<comment type="subcellular location">
    <subcellularLocation>
        <location evidence="1">Cell membrane</location>
        <topology evidence="1">Multi-pass membrane protein</topology>
    </subcellularLocation>
</comment>
<dbReference type="AlphaFoldDB" id="A0A2J7QFX4"/>
<keyword evidence="5 11" id="KW-1133">Transmembrane helix</keyword>
<evidence type="ECO:0000256" key="9">
    <source>
        <dbReference type="ARBA" id="ARBA00023180"/>
    </source>
</evidence>
<dbReference type="EMBL" id="NEVH01014838">
    <property type="protein sequence ID" value="PNF27494.1"/>
    <property type="molecule type" value="Genomic_DNA"/>
</dbReference>
<keyword evidence="9" id="KW-0325">Glycoprotein</keyword>
<dbReference type="PRINTS" id="PR01610">
    <property type="entry name" value="CD36ANTIGEN"/>
</dbReference>
<comment type="caution">
    <text evidence="12">The sequence shown here is derived from an EMBL/GenBank/DDBJ whole genome shotgun (WGS) entry which is preliminary data.</text>
</comment>
<evidence type="ECO:0000313" key="13">
    <source>
        <dbReference type="Proteomes" id="UP000235965"/>
    </source>
</evidence>
<evidence type="ECO:0000256" key="2">
    <source>
        <dbReference type="ARBA" id="ARBA00010532"/>
    </source>
</evidence>
<evidence type="ECO:0000256" key="8">
    <source>
        <dbReference type="ARBA" id="ARBA00023170"/>
    </source>
</evidence>
<dbReference type="Proteomes" id="UP000235965">
    <property type="component" value="Unassembled WGS sequence"/>
</dbReference>
<dbReference type="GO" id="GO:0005044">
    <property type="term" value="F:scavenger receptor activity"/>
    <property type="evidence" value="ECO:0007669"/>
    <property type="project" value="TreeGrafter"/>
</dbReference>
<dbReference type="InterPro" id="IPR005428">
    <property type="entry name" value="CD36/SCARB1/SNMP1"/>
</dbReference>
<evidence type="ECO:0000256" key="10">
    <source>
        <dbReference type="PIRSR" id="PIRSR605428-52"/>
    </source>
</evidence>
<dbReference type="PANTHER" id="PTHR11923">
    <property type="entry name" value="SCAVENGER RECEPTOR CLASS B TYPE-1 SR-B1"/>
    <property type="match status" value="1"/>
</dbReference>